<comment type="caution">
    <text evidence="1">The sequence shown here is derived from an EMBL/GenBank/DDBJ whole genome shotgun (WGS) entry which is preliminary data.</text>
</comment>
<evidence type="ECO:0000313" key="2">
    <source>
        <dbReference type="Proteomes" id="UP000827976"/>
    </source>
</evidence>
<sequence length="1233" mass="134967">MEKKMKSGKRGKSGSSISSLWTILKQADVPDKWLMVIGFIGATVNGLTTPIMLLITSKIMNSLAGVSSSTPLFIHDVNKNAVYMLYMACVSFVACFLEGYCWTRTGEQQAARLRARYLKAVLRQDIEYFDMKVASTTEVVTSVSSDSIVIQDFLSEKMPNFIMNCSTFVGGYLIGFFMMWRLALVVFPTVVLLIIPGIIYGRILIRITRKIREQYNKAGAIAEQAISSIRTVYSFVGEQRTIKEFGVALEGSFKLGVRQGLIKGITTGSNGVTFAIWAFMIWYGSKQVMFHGAKGGTIYGVGVAIITSGLAFGSAISNLRYFSEAISAGERILEVIERVPKIDSESEEGEILESFIGELEFKDVKFSYPSRPESLVLNDFNLKIPAGKIVALVGSSGSGKSTVIGLLERFYDPEFGSIHVDGVDIKNLKLKWLRSQMGLVSQEPALFATSVKENILFGKEDASMEEVVAAAKIANAHEFISNLPDGYDTQVGERGVQMSGGQKQRIAIARAVLKSPKILLLDEATSALDTESERIVQEALDMASVGRTSIVIAHRLSTIRNADIIAVAQDGRVTETGTHDELMRDEFGLYSSLVQLQQTKGGSDECSSIDSLTAVILSEDQSVSHKIEEGMPNSSLKSEEKPTKAFPAPSFQRLLLLNTPEWKQGTLGCFGAMAFGAIQPLYALAMGSMISVFFLKNHDEIKAKTRTHSLLFVSLSLLSFFSNIAQHFSFGLMGEHLTKRVRERILSKILTFEVAWFDKDENSTGAICSRLAKDAVVVRSLVGDRMSLLVQTATAIVIACTLGLVTAWRLALVMMTVQPLIIACFYSRKMLLKSMSTKAVKAQLESSKLAAEAVSNVRTVTAFSAQEKILRLFEFTQEGPQKENLRQSWIAGLVLGISHSLTKCAFALSFWYGGRLVSHHLLTPKSLFQTFLILVGTGRVIANAGSMTSDLAKGAEAVSSVFTILDRQTCIDPEDSKGDFPKKLIGRVDIVDVDFAYPSRPDVLIFNNFSLSIEAGKSTAFVGRSGSGKSTIIGLIERFYDPLMGSIMIDNKDIKTYNLRCLRRYIAMVGQEPVLFAGTIEENIAYGVDKTTEAEIESAARAANAHEFVSSLKDGYKTWCGDKGTQLSGGQRQRIAIARAILKNPSILLLDEATSALDTQSEKVVQDALEKVMIGRTCVVVAHRLSTIQNCDTIVVLEKGMVVEKGTHAALLENGPSGSYFSLVSLQQRNLNV</sequence>
<keyword evidence="2" id="KW-1185">Reference proteome</keyword>
<dbReference type="Proteomes" id="UP000827976">
    <property type="component" value="Chromosome 7"/>
</dbReference>
<protein>
    <submittedName>
        <fullName evidence="1">Xenobiotic-transporting ATPase protein</fullName>
    </submittedName>
</protein>
<name>A0ACB7VS47_DIOAL</name>
<proteinExistence type="predicted"/>
<reference evidence="2" key="1">
    <citation type="journal article" date="2022" name="Nat. Commun.">
        <title>Chromosome evolution and the genetic basis of agronomically important traits in greater yam.</title>
        <authorList>
            <person name="Bredeson J.V."/>
            <person name="Lyons J.B."/>
            <person name="Oniyinde I.O."/>
            <person name="Okereke N.R."/>
            <person name="Kolade O."/>
            <person name="Nnabue I."/>
            <person name="Nwadili C.O."/>
            <person name="Hribova E."/>
            <person name="Parker M."/>
            <person name="Nwogha J."/>
            <person name="Shu S."/>
            <person name="Carlson J."/>
            <person name="Kariba R."/>
            <person name="Muthemba S."/>
            <person name="Knop K."/>
            <person name="Barton G.J."/>
            <person name="Sherwood A.V."/>
            <person name="Lopez-Montes A."/>
            <person name="Asiedu R."/>
            <person name="Jamnadass R."/>
            <person name="Muchugi A."/>
            <person name="Goodstein D."/>
            <person name="Egesi C.N."/>
            <person name="Featherston J."/>
            <person name="Asfaw A."/>
            <person name="Simpson G.G."/>
            <person name="Dolezel J."/>
            <person name="Hendre P.S."/>
            <person name="Van Deynze A."/>
            <person name="Kumar P.L."/>
            <person name="Obidiegwu J.E."/>
            <person name="Bhattacharjee R."/>
            <person name="Rokhsar D.S."/>
        </authorList>
    </citation>
    <scope>NUCLEOTIDE SEQUENCE [LARGE SCALE GENOMIC DNA]</scope>
    <source>
        <strain evidence="2">cv. TDa95/00328</strain>
    </source>
</reference>
<organism evidence="1 2">
    <name type="scientific">Dioscorea alata</name>
    <name type="common">Purple yam</name>
    <dbReference type="NCBI Taxonomy" id="55571"/>
    <lineage>
        <taxon>Eukaryota</taxon>
        <taxon>Viridiplantae</taxon>
        <taxon>Streptophyta</taxon>
        <taxon>Embryophyta</taxon>
        <taxon>Tracheophyta</taxon>
        <taxon>Spermatophyta</taxon>
        <taxon>Magnoliopsida</taxon>
        <taxon>Liliopsida</taxon>
        <taxon>Dioscoreales</taxon>
        <taxon>Dioscoreaceae</taxon>
        <taxon>Dioscorea</taxon>
    </lineage>
</organism>
<dbReference type="EMBL" id="CM037017">
    <property type="protein sequence ID" value="KAH7677244.1"/>
    <property type="molecule type" value="Genomic_DNA"/>
</dbReference>
<accession>A0ACB7VS47</accession>
<gene>
    <name evidence="1" type="ORF">IHE45_07G070200</name>
</gene>
<evidence type="ECO:0000313" key="1">
    <source>
        <dbReference type="EMBL" id="KAH7677244.1"/>
    </source>
</evidence>